<dbReference type="RefSeq" id="WP_052420615.1">
    <property type="nucleotide sequence ID" value="NZ_JMCB01000024.1"/>
</dbReference>
<dbReference type="Proteomes" id="UP000028725">
    <property type="component" value="Unassembled WGS sequence"/>
</dbReference>
<reference evidence="2 3" key="1">
    <citation type="submission" date="2014-04" db="EMBL/GenBank/DDBJ databases">
        <title>Genome assembly of Hyalangium minutum DSM 14724.</title>
        <authorList>
            <person name="Sharma G."/>
            <person name="Subramanian S."/>
        </authorList>
    </citation>
    <scope>NUCLEOTIDE SEQUENCE [LARGE SCALE GENOMIC DNA]</scope>
    <source>
        <strain evidence="2 3">DSM 14724</strain>
    </source>
</reference>
<protein>
    <submittedName>
        <fullName evidence="2">Uncharacterized protein</fullName>
    </submittedName>
</protein>
<organism evidence="2 3">
    <name type="scientific">Hyalangium minutum</name>
    <dbReference type="NCBI Taxonomy" id="394096"/>
    <lineage>
        <taxon>Bacteria</taxon>
        <taxon>Pseudomonadati</taxon>
        <taxon>Myxococcota</taxon>
        <taxon>Myxococcia</taxon>
        <taxon>Myxococcales</taxon>
        <taxon>Cystobacterineae</taxon>
        <taxon>Archangiaceae</taxon>
        <taxon>Hyalangium</taxon>
    </lineage>
</organism>
<evidence type="ECO:0000313" key="3">
    <source>
        <dbReference type="Proteomes" id="UP000028725"/>
    </source>
</evidence>
<dbReference type="AlphaFoldDB" id="A0A085W2L3"/>
<sequence>MSKVYINGRSVIHKGDGQINTSSVPDVCKTPSPGGPVPIPYVNVAKDADLSQGSQSVSIEGHAVALQGSSLSTSSGDEPGTAGGGLISSKTKGKMTWGSSSIDVKIEGKGAIRFLDVTQHNGNTFNTTFIQQGGTGFAYGDDPIDAESSDCPKCNKNKALHAILETLESESLTRVLAGQIDLVRLKKSHLQTLRGKGKSKRGYMIGILLCKCRKFVYAAMSGEETLPGFEEAVKQLETTDPLKREWVVCGRVDFTQMHNSEGLIPDSESFFNTLAVPPQGNIPGVCAAPKLLQTAQQSKHRPAHMTEVYYSPGIAKTVEVTFFRDGKPVTENFGHGATTPSCSTCQLHVTPMLCGNNEAVCS</sequence>
<keyword evidence="3" id="KW-1185">Reference proteome</keyword>
<evidence type="ECO:0000313" key="2">
    <source>
        <dbReference type="EMBL" id="KFE61926.1"/>
    </source>
</evidence>
<dbReference type="CDD" id="cd14740">
    <property type="entry name" value="PAAR_4"/>
    <property type="match status" value="1"/>
</dbReference>
<accession>A0A085W2L3</accession>
<proteinExistence type="predicted"/>
<dbReference type="STRING" id="394096.DB31_4369"/>
<comment type="caution">
    <text evidence="2">The sequence shown here is derived from an EMBL/GenBank/DDBJ whole genome shotgun (WGS) entry which is preliminary data.</text>
</comment>
<feature type="region of interest" description="Disordered" evidence="1">
    <location>
        <begin position="69"/>
        <end position="92"/>
    </location>
</feature>
<dbReference type="OrthoDB" id="9429719at2"/>
<name>A0A085W2L3_9BACT</name>
<gene>
    <name evidence="2" type="ORF">DB31_4369</name>
</gene>
<dbReference type="EMBL" id="JMCB01000024">
    <property type="protein sequence ID" value="KFE61926.1"/>
    <property type="molecule type" value="Genomic_DNA"/>
</dbReference>
<dbReference type="Pfam" id="PF13665">
    <property type="entry name" value="Tox-PAAR-like"/>
    <property type="match status" value="1"/>
</dbReference>
<evidence type="ECO:0000256" key="1">
    <source>
        <dbReference type="SAM" id="MobiDB-lite"/>
    </source>
</evidence>